<keyword evidence="3" id="KW-0408">Iron</keyword>
<dbReference type="PATRIC" id="fig|378806.16.peg.5518"/>
<dbReference type="InterPro" id="IPR009056">
    <property type="entry name" value="Cyt_c-like_dom"/>
</dbReference>
<dbReference type="Pfam" id="PF21342">
    <property type="entry name" value="SoxA-TsdA_cyt-c"/>
    <property type="match status" value="1"/>
</dbReference>
<protein>
    <submittedName>
        <fullName evidence="6">Cytochrome c family protein, putative</fullName>
    </submittedName>
</protein>
<feature type="domain" description="Cytochrome c" evidence="5">
    <location>
        <begin position="231"/>
        <end position="304"/>
    </location>
</feature>
<evidence type="ECO:0000256" key="2">
    <source>
        <dbReference type="ARBA" id="ARBA00022723"/>
    </source>
</evidence>
<feature type="region of interest" description="Disordered" evidence="4">
    <location>
        <begin position="143"/>
        <end position="171"/>
    </location>
</feature>
<evidence type="ECO:0000313" key="6">
    <source>
        <dbReference type="EMBL" id="EAU66416.1"/>
    </source>
</evidence>
<dbReference type="AlphaFoldDB" id="Q091L7"/>
<evidence type="ECO:0000256" key="4">
    <source>
        <dbReference type="SAM" id="MobiDB-lite"/>
    </source>
</evidence>
<accession>Q091L7</accession>
<evidence type="ECO:0000313" key="7">
    <source>
        <dbReference type="Proteomes" id="UP000032702"/>
    </source>
</evidence>
<gene>
    <name evidence="6" type="ORF">STIAU_8826</name>
</gene>
<proteinExistence type="predicted"/>
<keyword evidence="2" id="KW-0479">Metal-binding</keyword>
<keyword evidence="1" id="KW-0349">Heme</keyword>
<sequence length="310" mass="32888">MGAQPHHRARELPRVERQEGCAPPPQAPHLLSEDTGMNFQTKLLAGLVAASSLAGGAALATGSGLKAEPLPQHKVPVSKEGNLVVGLCDGVTSMEVEGVKDGQPMTRDQAQSVSTALMAEWRRKNPDANWDDVPLPVKAVAQTGKPKAPGTPPAAVDATQQKPSAGGAVKNAGQNAAAGASEVAAKKDANLQTGHTYGAFSERDEKIWADSTQAFVDEGHRVFHDAAALGGTIAVSCDMCHPDAANTHPETYPKYQVQLGRVAMLRDMINWCIQNPVRGKPLADDDPKMKAMEAYIYARRKGVPLEFGKH</sequence>
<dbReference type="GO" id="GO:0046872">
    <property type="term" value="F:metal ion binding"/>
    <property type="evidence" value="ECO:0007669"/>
    <property type="project" value="UniProtKB-KW"/>
</dbReference>
<dbReference type="EMBL" id="AAMD01000056">
    <property type="protein sequence ID" value="EAU66416.1"/>
    <property type="molecule type" value="Genomic_DNA"/>
</dbReference>
<organism evidence="6 7">
    <name type="scientific">Stigmatella aurantiaca (strain DW4/3-1)</name>
    <dbReference type="NCBI Taxonomy" id="378806"/>
    <lineage>
        <taxon>Bacteria</taxon>
        <taxon>Pseudomonadati</taxon>
        <taxon>Myxococcota</taxon>
        <taxon>Myxococcia</taxon>
        <taxon>Myxococcales</taxon>
        <taxon>Cystobacterineae</taxon>
        <taxon>Archangiaceae</taxon>
        <taxon>Stigmatella</taxon>
    </lineage>
</organism>
<dbReference type="SUPFAM" id="SSF46626">
    <property type="entry name" value="Cytochrome c"/>
    <property type="match status" value="1"/>
</dbReference>
<feature type="region of interest" description="Disordered" evidence="4">
    <location>
        <begin position="1"/>
        <end position="33"/>
    </location>
</feature>
<dbReference type="GO" id="GO:0020037">
    <property type="term" value="F:heme binding"/>
    <property type="evidence" value="ECO:0007669"/>
    <property type="project" value="InterPro"/>
</dbReference>
<dbReference type="InterPro" id="IPR036909">
    <property type="entry name" value="Cyt_c-like_dom_sf"/>
</dbReference>
<reference evidence="6 7" key="1">
    <citation type="submission" date="2006-04" db="EMBL/GenBank/DDBJ databases">
        <authorList>
            <person name="Nierman W.C."/>
        </authorList>
    </citation>
    <scope>NUCLEOTIDE SEQUENCE [LARGE SCALE GENOMIC DNA]</scope>
    <source>
        <strain evidence="6 7">DW4/3-1</strain>
    </source>
</reference>
<dbReference type="Proteomes" id="UP000032702">
    <property type="component" value="Unassembled WGS sequence"/>
</dbReference>
<evidence type="ECO:0000256" key="1">
    <source>
        <dbReference type="ARBA" id="ARBA00022617"/>
    </source>
</evidence>
<evidence type="ECO:0000256" key="3">
    <source>
        <dbReference type="ARBA" id="ARBA00023004"/>
    </source>
</evidence>
<dbReference type="Gene3D" id="1.10.760.10">
    <property type="entry name" value="Cytochrome c-like domain"/>
    <property type="match status" value="1"/>
</dbReference>
<dbReference type="GO" id="GO:0009055">
    <property type="term" value="F:electron transfer activity"/>
    <property type="evidence" value="ECO:0007669"/>
    <property type="project" value="InterPro"/>
</dbReference>
<evidence type="ECO:0000259" key="5">
    <source>
        <dbReference type="Pfam" id="PF21342"/>
    </source>
</evidence>
<feature type="compositionally biased region" description="Basic and acidic residues" evidence="4">
    <location>
        <begin position="10"/>
        <end position="19"/>
    </location>
</feature>
<comment type="caution">
    <text evidence="6">The sequence shown here is derived from an EMBL/GenBank/DDBJ whole genome shotgun (WGS) entry which is preliminary data.</text>
</comment>
<name>Q091L7_STIAD</name>